<keyword evidence="4" id="KW-1185">Reference proteome</keyword>
<gene>
    <name evidence="3" type="ORF">ROG8370_02589</name>
</gene>
<reference evidence="4" key="1">
    <citation type="submission" date="2017-03" db="EMBL/GenBank/DDBJ databases">
        <authorList>
            <person name="Rodrigo-Torres L."/>
            <person name="Arahal R.D."/>
            <person name="Lucena T."/>
        </authorList>
    </citation>
    <scope>NUCLEOTIDE SEQUENCE [LARGE SCALE GENOMIC DNA]</scope>
    <source>
        <strain evidence="4">CECT 8370</strain>
    </source>
</reference>
<dbReference type="SUPFAM" id="SSF51294">
    <property type="entry name" value="Hedgehog/intein (Hint) domain"/>
    <property type="match status" value="1"/>
</dbReference>
<feature type="region of interest" description="Disordered" evidence="1">
    <location>
        <begin position="339"/>
        <end position="368"/>
    </location>
</feature>
<feature type="compositionally biased region" description="Basic and acidic residues" evidence="1">
    <location>
        <begin position="351"/>
        <end position="362"/>
    </location>
</feature>
<dbReference type="InterPro" id="IPR036844">
    <property type="entry name" value="Hint_dom_sf"/>
</dbReference>
<evidence type="ECO:0000256" key="1">
    <source>
        <dbReference type="SAM" id="MobiDB-lite"/>
    </source>
</evidence>
<name>A0A1X6ZNU0_9RHOB</name>
<organism evidence="3 4">
    <name type="scientific">Roseovarius gaetbuli</name>
    <dbReference type="NCBI Taxonomy" id="1356575"/>
    <lineage>
        <taxon>Bacteria</taxon>
        <taxon>Pseudomonadati</taxon>
        <taxon>Pseudomonadota</taxon>
        <taxon>Alphaproteobacteria</taxon>
        <taxon>Rhodobacterales</taxon>
        <taxon>Roseobacteraceae</taxon>
        <taxon>Roseovarius</taxon>
    </lineage>
</organism>
<sequence>MPGYISEIDYFGTSDQEFVEIAVPTGTDVSSYTLVLYQSDGTIYKTVSLGSFTGTFGGQDVYVVDQSTPGFDSGGDPTGTFYRDDAIALVDDSGTVLQFVSWMGNTVTATEGPANGTSSTDVGFTDESVQSDDGGTSYFAQSVSNKGSIPACYAPGTLIDTPLGPRCIEQLREGDQIWTADNGAQTIRWIWNGTVPIEDVRNDAYPVLIRAGALAPGLPNDDLIVSPQHRMLVGAAGQLEDHFEDEVFVPARSVTSLPGIRLMRGKKSVRWHHLACERHEVVRANGCLSESLYLGPMVLRNLPRNIRDMLRSVYAHSPSDEALNGPLARNCLNVGQVERSLRNSRRHSKRPWLEKQGQEDSRSLASIQ</sequence>
<protein>
    <recommendedName>
        <fullName evidence="2">Hedgehog/Intein (Hint) domain-containing protein</fullName>
    </recommendedName>
</protein>
<dbReference type="Proteomes" id="UP000194012">
    <property type="component" value="Unassembled WGS sequence"/>
</dbReference>
<dbReference type="RefSeq" id="WP_085827601.1">
    <property type="nucleotide sequence ID" value="NZ_FWFJ01000025.1"/>
</dbReference>
<dbReference type="Gene3D" id="2.170.16.10">
    <property type="entry name" value="Hedgehog/Intein (Hint) domain"/>
    <property type="match status" value="1"/>
</dbReference>
<dbReference type="Pfam" id="PF13403">
    <property type="entry name" value="Hint_2"/>
    <property type="match status" value="1"/>
</dbReference>
<evidence type="ECO:0000313" key="4">
    <source>
        <dbReference type="Proteomes" id="UP000194012"/>
    </source>
</evidence>
<feature type="domain" description="Hedgehog/Intein (Hint)" evidence="2">
    <location>
        <begin position="152"/>
        <end position="295"/>
    </location>
</feature>
<dbReference type="EMBL" id="FWFJ01000025">
    <property type="protein sequence ID" value="SLN57106.1"/>
    <property type="molecule type" value="Genomic_DNA"/>
</dbReference>
<accession>A0A1X6ZNU0</accession>
<evidence type="ECO:0000259" key="2">
    <source>
        <dbReference type="Pfam" id="PF13403"/>
    </source>
</evidence>
<dbReference type="AlphaFoldDB" id="A0A1X6ZNU0"/>
<dbReference type="OrthoDB" id="7742354at2"/>
<dbReference type="InterPro" id="IPR028992">
    <property type="entry name" value="Hedgehog/Intein_dom"/>
</dbReference>
<evidence type="ECO:0000313" key="3">
    <source>
        <dbReference type="EMBL" id="SLN57106.1"/>
    </source>
</evidence>
<proteinExistence type="predicted"/>